<name>A0A0K1IU72_HALGI</name>
<dbReference type="InterPro" id="IPR001406">
    <property type="entry name" value="PsdUridine_synth_TruA"/>
</dbReference>
<dbReference type="RefSeq" id="WP_004976426.1">
    <property type="nucleotide sequence ID" value="NZ_CP011947.1"/>
</dbReference>
<dbReference type="InterPro" id="IPR020097">
    <property type="entry name" value="PsdUridine_synth_TruA_a/b_dom"/>
</dbReference>
<dbReference type="PATRIC" id="fig|35746.4.peg.1900"/>
<evidence type="ECO:0000256" key="1">
    <source>
        <dbReference type="ARBA" id="ARBA00009375"/>
    </source>
</evidence>
<dbReference type="GO" id="GO:0003723">
    <property type="term" value="F:RNA binding"/>
    <property type="evidence" value="ECO:0007669"/>
    <property type="project" value="InterPro"/>
</dbReference>
<keyword evidence="3 4" id="KW-0413">Isomerase</keyword>
<dbReference type="GeneID" id="25246084"/>
<dbReference type="NCBIfam" id="NF000622">
    <property type="entry name" value="PRK00021.3-3"/>
    <property type="match status" value="1"/>
</dbReference>
<comment type="caution">
    <text evidence="4">Lacks conserved residue(s) required for the propagation of feature annotation.</text>
</comment>
<evidence type="ECO:0000313" key="8">
    <source>
        <dbReference type="EMBL" id="AKU07865.1"/>
    </source>
</evidence>
<feature type="active site" description="Nucleophile" evidence="4">
    <location>
        <position position="55"/>
    </location>
</feature>
<dbReference type="EMBL" id="CP011947">
    <property type="protein sequence ID" value="AKU07865.1"/>
    <property type="molecule type" value="Genomic_DNA"/>
</dbReference>
<evidence type="ECO:0000256" key="6">
    <source>
        <dbReference type="SAM" id="MobiDB-lite"/>
    </source>
</evidence>
<dbReference type="SUPFAM" id="SSF55120">
    <property type="entry name" value="Pseudouridine synthase"/>
    <property type="match status" value="1"/>
</dbReference>
<evidence type="ECO:0000313" key="9">
    <source>
        <dbReference type="Proteomes" id="UP000066124"/>
    </source>
</evidence>
<feature type="compositionally biased region" description="Gly residues" evidence="6">
    <location>
        <begin position="286"/>
        <end position="297"/>
    </location>
</feature>
<accession>A0A0K1IU72</accession>
<dbReference type="AlphaFoldDB" id="A0A0K1IU72"/>
<comment type="similarity">
    <text evidence="1 4 5">Belongs to the tRNA pseudouridine synthase TruA family.</text>
</comment>
<feature type="binding site" evidence="4">
    <location>
        <position position="109"/>
    </location>
    <ligand>
        <name>substrate</name>
    </ligand>
</feature>
<sequence>MRAFRVAYDGRPYHGFQRQPDVPTVEDALFDACRALGVCDDDEEPTDYAAAGRTDAGVSALAQTVAFECPDWCTPRALNSELPGTVRAWAAADAPDDFHARHRPTRREYVYDLHAPSDGFDDDRARDAFDACRGEHDFHNLTPDAHGTVRAIDGDLTRDGDFLLVRVESGGFARELVRRLVSLVRAVGSGAAPPSKVDDVLGPDHLAGPEGVPAAPPTPLLLTAVDYPNVEFDVDSMAAESTAAAFGEQALADRIGWRVGSRIRDGVERAGDLGDGNADATDDDGGVGGSRGGTRSQ</sequence>
<dbReference type="Proteomes" id="UP000066124">
    <property type="component" value="Chromosome"/>
</dbReference>
<dbReference type="InterPro" id="IPR020095">
    <property type="entry name" value="PsdUridine_synth_TruA_C"/>
</dbReference>
<dbReference type="GO" id="GO:0031119">
    <property type="term" value="P:tRNA pseudouridine synthesis"/>
    <property type="evidence" value="ECO:0007669"/>
    <property type="project" value="UniProtKB-UniRule"/>
</dbReference>
<evidence type="ECO:0000256" key="3">
    <source>
        <dbReference type="ARBA" id="ARBA00023235"/>
    </source>
</evidence>
<evidence type="ECO:0000256" key="4">
    <source>
        <dbReference type="HAMAP-Rule" id="MF_00171"/>
    </source>
</evidence>
<keyword evidence="2 4" id="KW-0819">tRNA processing</keyword>
<dbReference type="PANTHER" id="PTHR11142:SF0">
    <property type="entry name" value="TRNA PSEUDOURIDINE SYNTHASE-LIKE 1"/>
    <property type="match status" value="1"/>
</dbReference>
<dbReference type="InterPro" id="IPR020094">
    <property type="entry name" value="TruA/RsuA/RluB/E/F_N"/>
</dbReference>
<comment type="function">
    <text evidence="4">Formation of pseudouridine at positions 38, 39 and 40 in the anticodon stem and loop of transfer RNAs.</text>
</comment>
<dbReference type="Gene3D" id="3.30.70.580">
    <property type="entry name" value="Pseudouridine synthase I, catalytic domain, N-terminal subdomain"/>
    <property type="match status" value="1"/>
</dbReference>
<dbReference type="KEGG" id="hgi:ABY42_08955"/>
<reference evidence="9" key="1">
    <citation type="journal article" date="2015" name="J. Biotechnol.">
        <title>Complete genome sequence of Haloferax gibbonsii strain ARA6, a potential producer of polyhydroxyalkanoates and halocins isolated from Araruama, Rio de Janeiro, Brasil.</title>
        <authorList>
            <person name="Pinto L.H."/>
            <person name="D'Alincourt Carvalho-Assef A.P."/>
            <person name="Vieira R.P."/>
            <person name="Clementino M.M."/>
            <person name="Albano R.M."/>
        </authorList>
    </citation>
    <scope>NUCLEOTIDE SEQUENCE [LARGE SCALE GENOMIC DNA]</scope>
    <source>
        <strain evidence="9">ARA6</strain>
    </source>
</reference>
<dbReference type="Pfam" id="PF01416">
    <property type="entry name" value="PseudoU_synth_1"/>
    <property type="match status" value="1"/>
</dbReference>
<comment type="catalytic activity">
    <reaction evidence="4 5">
        <text>uridine(38/39/40) in tRNA = pseudouridine(38/39/40) in tRNA</text>
        <dbReference type="Rhea" id="RHEA:22376"/>
        <dbReference type="Rhea" id="RHEA-COMP:10085"/>
        <dbReference type="Rhea" id="RHEA-COMP:10087"/>
        <dbReference type="ChEBI" id="CHEBI:65314"/>
        <dbReference type="ChEBI" id="CHEBI:65315"/>
        <dbReference type="EC" id="5.4.99.12"/>
    </reaction>
</comment>
<dbReference type="HAMAP" id="MF_00171">
    <property type="entry name" value="TruA"/>
    <property type="match status" value="1"/>
</dbReference>
<dbReference type="Gene3D" id="3.30.70.660">
    <property type="entry name" value="Pseudouridine synthase I, catalytic domain, C-terminal subdomain"/>
    <property type="match status" value="1"/>
</dbReference>
<proteinExistence type="inferred from homology"/>
<organism evidence="8 9">
    <name type="scientific">Haloferax gibbonsii</name>
    <dbReference type="NCBI Taxonomy" id="35746"/>
    <lineage>
        <taxon>Archaea</taxon>
        <taxon>Methanobacteriati</taxon>
        <taxon>Methanobacteriota</taxon>
        <taxon>Stenosarchaea group</taxon>
        <taxon>Halobacteria</taxon>
        <taxon>Halobacteriales</taxon>
        <taxon>Haloferacaceae</taxon>
        <taxon>Haloferax</taxon>
    </lineage>
</organism>
<gene>
    <name evidence="4" type="primary">truA</name>
    <name evidence="8" type="ORF">ABY42_08955</name>
</gene>
<dbReference type="InterPro" id="IPR020103">
    <property type="entry name" value="PsdUridine_synth_cat_dom_sf"/>
</dbReference>
<evidence type="ECO:0000256" key="2">
    <source>
        <dbReference type="ARBA" id="ARBA00022694"/>
    </source>
</evidence>
<feature type="region of interest" description="Disordered" evidence="6">
    <location>
        <begin position="267"/>
        <end position="297"/>
    </location>
</feature>
<dbReference type="GO" id="GO:0160147">
    <property type="term" value="F:tRNA pseudouridine(38-40) synthase activity"/>
    <property type="evidence" value="ECO:0007669"/>
    <property type="project" value="UniProtKB-EC"/>
</dbReference>
<dbReference type="PANTHER" id="PTHR11142">
    <property type="entry name" value="PSEUDOURIDYLATE SYNTHASE"/>
    <property type="match status" value="1"/>
</dbReference>
<dbReference type="EC" id="5.4.99.12" evidence="4"/>
<evidence type="ECO:0000259" key="7">
    <source>
        <dbReference type="Pfam" id="PF01416"/>
    </source>
</evidence>
<protein>
    <recommendedName>
        <fullName evidence="4">tRNA pseudouridine synthase A</fullName>
        <ecNumber evidence="4">5.4.99.12</ecNumber>
    </recommendedName>
    <alternativeName>
        <fullName evidence="4">tRNA pseudouridine(38-40) synthase</fullName>
    </alternativeName>
    <alternativeName>
        <fullName evidence="4">tRNA pseudouridylate synthase I</fullName>
    </alternativeName>
    <alternativeName>
        <fullName evidence="4">tRNA-uridine isomerase I</fullName>
    </alternativeName>
</protein>
<evidence type="ECO:0000256" key="5">
    <source>
        <dbReference type="RuleBase" id="RU003792"/>
    </source>
</evidence>
<feature type="domain" description="Pseudouridine synthase I TruA alpha/beta" evidence="7">
    <location>
        <begin position="133"/>
        <end position="228"/>
    </location>
</feature>